<evidence type="ECO:0000313" key="5">
    <source>
        <dbReference type="Proteomes" id="UP001499854"/>
    </source>
</evidence>
<evidence type="ECO:0008006" key="6">
    <source>
        <dbReference type="Google" id="ProtNLM"/>
    </source>
</evidence>
<dbReference type="RefSeq" id="WP_344660264.1">
    <property type="nucleotide sequence ID" value="NZ_BAAAQM010000038.1"/>
</dbReference>
<dbReference type="CDD" id="cd07817">
    <property type="entry name" value="SRPBCC_8"/>
    <property type="match status" value="1"/>
</dbReference>
<evidence type="ECO:0000313" key="4">
    <source>
        <dbReference type="EMBL" id="GAA1987288.1"/>
    </source>
</evidence>
<dbReference type="InterPro" id="IPR023393">
    <property type="entry name" value="START-like_dom_sf"/>
</dbReference>
<dbReference type="Gene3D" id="3.30.530.20">
    <property type="match status" value="1"/>
</dbReference>
<evidence type="ECO:0000259" key="2">
    <source>
        <dbReference type="Pfam" id="PF01814"/>
    </source>
</evidence>
<gene>
    <name evidence="4" type="ORF">GCM10009838_57550</name>
</gene>
<dbReference type="InterPro" id="IPR047137">
    <property type="entry name" value="ORF3"/>
</dbReference>
<dbReference type="PANTHER" id="PTHR33824:SF7">
    <property type="entry name" value="POLYKETIDE CYCLASE_DEHYDRASE AND LIPID TRANSPORT SUPERFAMILY PROTEIN"/>
    <property type="match status" value="1"/>
</dbReference>
<sequence>MSDVTTSVDVRVPVRTAYNQWTQFASFPEFMTGVVAVQQLDDRRTHWVTEVAGARREFDAEIVEQLPDQRIAWRSTDGDVRHSGTVTFEALAEERTRVTVDLGWQPQGLMEKAGGLIGADRLQIKADLERFRRFIEARGSETGQWRGEIPETAGSAPARAAVPTEPAMPAEPAMPRESAESAASTASAGSAPDVVDILTSQHQQVKDLLDRTSAAEGPEKQLLFAELVDLLKTHEKGEQRVVHPVTRNSVEGGSQMANARLGEEQRADQLIAEVEDLSMNGYEFDAWFEELRSAVLAHAEHEEREEFPRLRRDLDPARLRTMAEELVAVQTAKN</sequence>
<dbReference type="EMBL" id="BAAAQM010000038">
    <property type="protein sequence ID" value="GAA1987288.1"/>
    <property type="molecule type" value="Genomic_DNA"/>
</dbReference>
<feature type="domain" description="Hemerythrin-like" evidence="2">
    <location>
        <begin position="194"/>
        <end position="310"/>
    </location>
</feature>
<dbReference type="Gene3D" id="1.20.120.520">
    <property type="entry name" value="nmb1532 protein domain like"/>
    <property type="match status" value="1"/>
</dbReference>
<feature type="compositionally biased region" description="Low complexity" evidence="1">
    <location>
        <begin position="160"/>
        <end position="190"/>
    </location>
</feature>
<organism evidence="4 5">
    <name type="scientific">Catenulispora subtropica</name>
    <dbReference type="NCBI Taxonomy" id="450798"/>
    <lineage>
        <taxon>Bacteria</taxon>
        <taxon>Bacillati</taxon>
        <taxon>Actinomycetota</taxon>
        <taxon>Actinomycetes</taxon>
        <taxon>Catenulisporales</taxon>
        <taxon>Catenulisporaceae</taxon>
        <taxon>Catenulispora</taxon>
    </lineage>
</organism>
<protein>
    <recommendedName>
        <fullName evidence="6">Cyclase/dehydrase</fullName>
    </recommendedName>
</protein>
<proteinExistence type="predicted"/>
<evidence type="ECO:0000256" key="1">
    <source>
        <dbReference type="SAM" id="MobiDB-lite"/>
    </source>
</evidence>
<name>A0ABN2SIE9_9ACTN</name>
<dbReference type="Proteomes" id="UP001499854">
    <property type="component" value="Unassembled WGS sequence"/>
</dbReference>
<dbReference type="Pfam" id="PF01814">
    <property type="entry name" value="Hemerythrin"/>
    <property type="match status" value="1"/>
</dbReference>
<reference evidence="4 5" key="1">
    <citation type="journal article" date="2019" name="Int. J. Syst. Evol. Microbiol.">
        <title>The Global Catalogue of Microorganisms (GCM) 10K type strain sequencing project: providing services to taxonomists for standard genome sequencing and annotation.</title>
        <authorList>
            <consortium name="The Broad Institute Genomics Platform"/>
            <consortium name="The Broad Institute Genome Sequencing Center for Infectious Disease"/>
            <person name="Wu L."/>
            <person name="Ma J."/>
        </authorList>
    </citation>
    <scope>NUCLEOTIDE SEQUENCE [LARGE SCALE GENOMIC DNA]</scope>
    <source>
        <strain evidence="4 5">JCM 16013</strain>
    </source>
</reference>
<evidence type="ECO:0000259" key="3">
    <source>
        <dbReference type="Pfam" id="PF03364"/>
    </source>
</evidence>
<dbReference type="PANTHER" id="PTHR33824">
    <property type="entry name" value="POLYKETIDE CYCLASE/DEHYDRASE AND LIPID TRANSPORT SUPERFAMILY PROTEIN"/>
    <property type="match status" value="1"/>
</dbReference>
<dbReference type="SUPFAM" id="SSF55961">
    <property type="entry name" value="Bet v1-like"/>
    <property type="match status" value="1"/>
</dbReference>
<accession>A0ABN2SIE9</accession>
<dbReference type="InterPro" id="IPR012312">
    <property type="entry name" value="Hemerythrin-like"/>
</dbReference>
<dbReference type="InterPro" id="IPR005031">
    <property type="entry name" value="COQ10_START"/>
</dbReference>
<feature type="region of interest" description="Disordered" evidence="1">
    <location>
        <begin position="142"/>
        <end position="190"/>
    </location>
</feature>
<feature type="domain" description="Coenzyme Q-binding protein COQ10 START" evidence="3">
    <location>
        <begin position="10"/>
        <end position="118"/>
    </location>
</feature>
<dbReference type="Pfam" id="PF03364">
    <property type="entry name" value="Polyketide_cyc"/>
    <property type="match status" value="1"/>
</dbReference>
<keyword evidence="5" id="KW-1185">Reference proteome</keyword>
<comment type="caution">
    <text evidence="4">The sequence shown here is derived from an EMBL/GenBank/DDBJ whole genome shotgun (WGS) entry which is preliminary data.</text>
</comment>